<evidence type="ECO:0000313" key="6">
    <source>
        <dbReference type="EMBL" id="CAF1109143.1"/>
    </source>
</evidence>
<dbReference type="GO" id="GO:0097192">
    <property type="term" value="P:extrinsic apoptotic signaling pathway in absence of ligand"/>
    <property type="evidence" value="ECO:0007669"/>
    <property type="project" value="TreeGrafter"/>
</dbReference>
<keyword evidence="2" id="KW-0053">Apoptosis</keyword>
<comment type="caution">
    <text evidence="11">The sequence shown here is derived from an EMBL/GenBank/DDBJ whole genome shotgun (WGS) entry which is preliminary data.</text>
</comment>
<dbReference type="Proteomes" id="UP000663845">
    <property type="component" value="Unassembled WGS sequence"/>
</dbReference>
<dbReference type="Proteomes" id="UP000663877">
    <property type="component" value="Unassembled WGS sequence"/>
</dbReference>
<evidence type="ECO:0000313" key="11">
    <source>
        <dbReference type="EMBL" id="CAF3936994.1"/>
    </source>
</evidence>
<dbReference type="EMBL" id="CAJNOI010000132">
    <property type="protein sequence ID" value="CAF1109143.1"/>
    <property type="molecule type" value="Genomic_DNA"/>
</dbReference>
<keyword evidence="3" id="KW-0812">Transmembrane</keyword>
<dbReference type="EMBL" id="CAJOBB010000647">
    <property type="protein sequence ID" value="CAF3723103.1"/>
    <property type="molecule type" value="Genomic_DNA"/>
</dbReference>
<dbReference type="InterPro" id="IPR026298">
    <property type="entry name" value="Bcl-2_fam"/>
</dbReference>
<dbReference type="GO" id="GO:0005741">
    <property type="term" value="C:mitochondrial outer membrane"/>
    <property type="evidence" value="ECO:0007669"/>
    <property type="project" value="TreeGrafter"/>
</dbReference>
<dbReference type="OrthoDB" id="6080198at2759"/>
<evidence type="ECO:0000313" key="9">
    <source>
        <dbReference type="EMBL" id="CAF1456814.1"/>
    </source>
</evidence>
<dbReference type="PANTHER" id="PTHR11256">
    <property type="entry name" value="BCL-2 RELATED"/>
    <property type="match status" value="1"/>
</dbReference>
<dbReference type="EMBL" id="CAJOAZ010002525">
    <property type="protein sequence ID" value="CAF3936994.1"/>
    <property type="molecule type" value="Genomic_DNA"/>
</dbReference>
<evidence type="ECO:0000256" key="1">
    <source>
        <dbReference type="ARBA" id="ARBA00009458"/>
    </source>
</evidence>
<evidence type="ECO:0000256" key="2">
    <source>
        <dbReference type="ARBA" id="ARBA00022703"/>
    </source>
</evidence>
<dbReference type="Pfam" id="PF00452">
    <property type="entry name" value="Bcl-2"/>
    <property type="match status" value="1"/>
</dbReference>
<keyword evidence="3" id="KW-1133">Transmembrane helix</keyword>
<protein>
    <recommendedName>
        <fullName evidence="4">Bcl-2 Bcl-2 homology region 1-3 domain-containing protein</fullName>
    </recommendedName>
</protein>
<dbReference type="Proteomes" id="UP000663832">
    <property type="component" value="Unassembled WGS sequence"/>
</dbReference>
<dbReference type="Proteomes" id="UP000663844">
    <property type="component" value="Unassembled WGS sequence"/>
</dbReference>
<dbReference type="Gene3D" id="1.10.437.10">
    <property type="entry name" value="Blc2-like"/>
    <property type="match status" value="1"/>
</dbReference>
<reference evidence="11" key="1">
    <citation type="submission" date="2021-02" db="EMBL/GenBank/DDBJ databases">
        <authorList>
            <person name="Nowell W R."/>
        </authorList>
    </citation>
    <scope>NUCLEOTIDE SEQUENCE</scope>
</reference>
<dbReference type="InterPro" id="IPR036834">
    <property type="entry name" value="Bcl-2-like_sf"/>
</dbReference>
<evidence type="ECO:0000313" key="8">
    <source>
        <dbReference type="EMBL" id="CAF1387032.1"/>
    </source>
</evidence>
<evidence type="ECO:0000313" key="7">
    <source>
        <dbReference type="EMBL" id="CAF1164974.1"/>
    </source>
</evidence>
<sequence length="226" mass="26209">MPSTTRTIINSSDKSDFYSMRFAPVPYIPTNYNENFPYKKSVEDVSQETRYILEEFIIERAIEDGVDMGLIKPIIDVDLAALPQYRQIQQIAQRLRMIGDELDADQRIKSMVDQVPDDSPYETFSNVAKELFCDGIYNWGRIVTLFYFTYKLIMKSVKDQTSSIFNVLVEWTVRFVKEIVAPWIVGKGGWLVILRDVVPQTRLTTIGAFLSGIAATFMVFYYFRRN</sequence>
<dbReference type="InterPro" id="IPR002475">
    <property type="entry name" value="Bcl2-like"/>
</dbReference>
<feature type="transmembrane region" description="Helical" evidence="3">
    <location>
        <begin position="203"/>
        <end position="223"/>
    </location>
</feature>
<evidence type="ECO:0000256" key="3">
    <source>
        <dbReference type="SAM" id="Phobius"/>
    </source>
</evidence>
<evidence type="ECO:0000259" key="4">
    <source>
        <dbReference type="SMART" id="SM00337"/>
    </source>
</evidence>
<comment type="similarity">
    <text evidence="1">Belongs to the Bcl-2 family.</text>
</comment>
<dbReference type="EMBL" id="CAJNOM010000472">
    <property type="protein sequence ID" value="CAF1456814.1"/>
    <property type="molecule type" value="Genomic_DNA"/>
</dbReference>
<keyword evidence="12" id="KW-1185">Reference proteome</keyword>
<name>A0A819JY50_9BILA</name>
<feature type="domain" description="Bcl-2 Bcl-2 homology region 1-3" evidence="4">
    <location>
        <begin position="95"/>
        <end position="190"/>
    </location>
</feature>
<dbReference type="PANTHER" id="PTHR11256:SF56">
    <property type="entry name" value="BCL-2 BCL-2 HOMOLOGY REGION 1-3 DOMAIN-CONTAINING PROTEIN"/>
    <property type="match status" value="1"/>
</dbReference>
<dbReference type="Proteomes" id="UP000663860">
    <property type="component" value="Unassembled WGS sequence"/>
</dbReference>
<dbReference type="GO" id="GO:0051400">
    <property type="term" value="F:BH domain binding"/>
    <property type="evidence" value="ECO:0007669"/>
    <property type="project" value="TreeGrafter"/>
</dbReference>
<dbReference type="SMART" id="SM00337">
    <property type="entry name" value="BCL"/>
    <property type="match status" value="1"/>
</dbReference>
<dbReference type="Proteomes" id="UP000663868">
    <property type="component" value="Unassembled WGS sequence"/>
</dbReference>
<dbReference type="InterPro" id="IPR046371">
    <property type="entry name" value="Bcl-2_BH1-3"/>
</dbReference>
<evidence type="ECO:0000313" key="5">
    <source>
        <dbReference type="EMBL" id="CAF1056458.1"/>
    </source>
</evidence>
<dbReference type="EMBL" id="CAJNOE010000216">
    <property type="protein sequence ID" value="CAF1056458.1"/>
    <property type="molecule type" value="Genomic_DNA"/>
</dbReference>
<proteinExistence type="inferred from homology"/>
<dbReference type="GO" id="GO:0001836">
    <property type="term" value="P:release of cytochrome c from mitochondria"/>
    <property type="evidence" value="ECO:0007669"/>
    <property type="project" value="TreeGrafter"/>
</dbReference>
<gene>
    <name evidence="6" type="ORF">BJG266_LOCUS21794</name>
    <name evidence="5" type="ORF">IZO911_LOCUS20626</name>
    <name evidence="7" type="ORF">JYZ213_LOCUS24872</name>
    <name evidence="10" type="ORF">KXQ929_LOCUS12542</name>
    <name evidence="11" type="ORF">OXD698_LOCUS25911</name>
    <name evidence="8" type="ORF">QVE165_LOCUS35994</name>
    <name evidence="9" type="ORF">QVE165_LOCUS40662</name>
</gene>
<dbReference type="PROSITE" id="PS50062">
    <property type="entry name" value="BCL2_FAMILY"/>
    <property type="match status" value="1"/>
</dbReference>
<dbReference type="AlphaFoldDB" id="A0A819JY50"/>
<keyword evidence="3" id="KW-0472">Membrane</keyword>
<dbReference type="EMBL" id="CAJNOG010000311">
    <property type="protein sequence ID" value="CAF1164974.1"/>
    <property type="molecule type" value="Genomic_DNA"/>
</dbReference>
<dbReference type="SUPFAM" id="SSF56854">
    <property type="entry name" value="Bcl-2 inhibitors of programmed cell death"/>
    <property type="match status" value="1"/>
</dbReference>
<organism evidence="11 13">
    <name type="scientific">Adineta steineri</name>
    <dbReference type="NCBI Taxonomy" id="433720"/>
    <lineage>
        <taxon>Eukaryota</taxon>
        <taxon>Metazoa</taxon>
        <taxon>Spiralia</taxon>
        <taxon>Gnathifera</taxon>
        <taxon>Rotifera</taxon>
        <taxon>Eurotatoria</taxon>
        <taxon>Bdelloidea</taxon>
        <taxon>Adinetida</taxon>
        <taxon>Adinetidae</taxon>
        <taxon>Adineta</taxon>
    </lineage>
</organism>
<evidence type="ECO:0000313" key="12">
    <source>
        <dbReference type="Proteomes" id="UP000663832"/>
    </source>
</evidence>
<dbReference type="EMBL" id="CAJNOM010000356">
    <property type="protein sequence ID" value="CAF1387032.1"/>
    <property type="molecule type" value="Genomic_DNA"/>
</dbReference>
<dbReference type="CDD" id="cd06845">
    <property type="entry name" value="Bcl-2_like"/>
    <property type="match status" value="1"/>
</dbReference>
<dbReference type="PRINTS" id="PR01862">
    <property type="entry name" value="BCL2FAMILY"/>
</dbReference>
<dbReference type="GO" id="GO:0008630">
    <property type="term" value="P:intrinsic apoptotic signaling pathway in response to DNA damage"/>
    <property type="evidence" value="ECO:0007669"/>
    <property type="project" value="TreeGrafter"/>
</dbReference>
<dbReference type="GO" id="GO:0042981">
    <property type="term" value="P:regulation of apoptotic process"/>
    <property type="evidence" value="ECO:0007669"/>
    <property type="project" value="InterPro"/>
</dbReference>
<accession>A0A819JY50</accession>
<evidence type="ECO:0000313" key="13">
    <source>
        <dbReference type="Proteomes" id="UP000663844"/>
    </source>
</evidence>
<evidence type="ECO:0000313" key="10">
    <source>
        <dbReference type="EMBL" id="CAF3723103.1"/>
    </source>
</evidence>